<protein>
    <submittedName>
        <fullName evidence="1">Copper chaperone PCu(A)C</fullName>
    </submittedName>
</protein>
<keyword evidence="2" id="KW-1185">Reference proteome</keyword>
<gene>
    <name evidence="1" type="ORF">H8Q88_02715</name>
</gene>
<dbReference type="Proteomes" id="UP000615796">
    <property type="component" value="Unassembled WGS sequence"/>
</dbReference>
<dbReference type="InterPro" id="IPR058248">
    <property type="entry name" value="Lxx211020-like"/>
</dbReference>
<organism evidence="1 2">
    <name type="scientific">Vibrio metschnikovii</name>
    <dbReference type="NCBI Taxonomy" id="28172"/>
    <lineage>
        <taxon>Bacteria</taxon>
        <taxon>Pseudomonadati</taxon>
        <taxon>Pseudomonadota</taxon>
        <taxon>Gammaproteobacteria</taxon>
        <taxon>Vibrionales</taxon>
        <taxon>Vibrionaceae</taxon>
        <taxon>Vibrio</taxon>
    </lineage>
</organism>
<proteinExistence type="predicted"/>
<dbReference type="InterPro" id="IPR036182">
    <property type="entry name" value="PCuAC_sf"/>
</dbReference>
<dbReference type="PANTHER" id="PTHR36302">
    <property type="entry name" value="BLR7088 PROTEIN"/>
    <property type="match status" value="1"/>
</dbReference>
<dbReference type="EMBL" id="JACRUP010000001">
    <property type="protein sequence ID" value="MBC5849870.1"/>
    <property type="molecule type" value="Genomic_DNA"/>
</dbReference>
<dbReference type="Pfam" id="PF04314">
    <property type="entry name" value="PCuAC"/>
    <property type="match status" value="1"/>
</dbReference>
<dbReference type="PANTHER" id="PTHR36302:SF1">
    <property type="entry name" value="COPPER CHAPERONE PCU(A)C"/>
    <property type="match status" value="1"/>
</dbReference>
<comment type="caution">
    <text evidence="1">The sequence shown here is derived from an EMBL/GenBank/DDBJ whole genome shotgun (WGS) entry which is preliminary data.</text>
</comment>
<name>A0A9X0R7Y9_VIBME</name>
<dbReference type="RefSeq" id="WP_154168626.1">
    <property type="nucleotide sequence ID" value="NZ_CP046822.1"/>
</dbReference>
<evidence type="ECO:0000313" key="2">
    <source>
        <dbReference type="Proteomes" id="UP000615796"/>
    </source>
</evidence>
<dbReference type="InterPro" id="IPR007410">
    <property type="entry name" value="LpqE-like"/>
</dbReference>
<evidence type="ECO:0000313" key="1">
    <source>
        <dbReference type="EMBL" id="MBC5849870.1"/>
    </source>
</evidence>
<dbReference type="Gene3D" id="2.60.40.1890">
    <property type="entry name" value="PCu(A)C copper chaperone"/>
    <property type="match status" value="1"/>
</dbReference>
<accession>A0A9X0R7Y9</accession>
<sequence>MNRIVQLFIGVILLLVLATIVRHFTAESDAASSHHHAHHSLQDEQLIAIGKGLSIAEPKAKATIPGTKVSAGYLSLVNQSDSDIVFVAARSDAATHTELHHMVMENSRMSMRQVESITVPARGQFDLTPGGYHIMFMDIATPFVAGQTVVVELIDDAQNVYPVELPVLDMSNNHTHAH</sequence>
<dbReference type="SUPFAM" id="SSF110087">
    <property type="entry name" value="DR1885-like metal-binding protein"/>
    <property type="match status" value="1"/>
</dbReference>
<reference evidence="1" key="1">
    <citation type="submission" date="2020-08" db="EMBL/GenBank/DDBJ databases">
        <title>Genome Sequencing and Pan-Genome Analysis of Migratory bird Vibrio Strains, Inner Mongolia.</title>
        <authorList>
            <person name="Zheng L."/>
        </authorList>
    </citation>
    <scope>NUCLEOTIDE SEQUENCE</scope>
    <source>
        <strain evidence="1">M13F</strain>
    </source>
</reference>
<dbReference type="AlphaFoldDB" id="A0A9X0R7Y9"/>